<dbReference type="AlphaFoldDB" id="A0A3A1R603"/>
<dbReference type="SUPFAM" id="SSF51735">
    <property type="entry name" value="NAD(P)-binding Rossmann-fold domains"/>
    <property type="match status" value="1"/>
</dbReference>
<dbReference type="GO" id="GO:0008677">
    <property type="term" value="F:2-dehydropantoate 2-reductase activity"/>
    <property type="evidence" value="ECO:0007669"/>
    <property type="project" value="UniProtKB-EC"/>
</dbReference>
<dbReference type="Proteomes" id="UP000265801">
    <property type="component" value="Unassembled WGS sequence"/>
</dbReference>
<dbReference type="NCBIfam" id="NF005093">
    <property type="entry name" value="PRK06522.2-4"/>
    <property type="match status" value="1"/>
</dbReference>
<keyword evidence="6 11" id="KW-0566">Pantothenate biosynthesis</keyword>
<gene>
    <name evidence="14" type="ORF">D3H55_05210</name>
</gene>
<protein>
    <recommendedName>
        <fullName evidence="5 11">2-dehydropantoate 2-reductase</fullName>
        <ecNumber evidence="4 11">1.1.1.169</ecNumber>
    </recommendedName>
    <alternativeName>
        <fullName evidence="9 11">Ketopantoate reductase</fullName>
    </alternativeName>
</protein>
<name>A0A3A1R603_9BACI</name>
<dbReference type="PANTHER" id="PTHR43765:SF2">
    <property type="entry name" value="2-DEHYDROPANTOATE 2-REDUCTASE"/>
    <property type="match status" value="1"/>
</dbReference>
<dbReference type="InterPro" id="IPR050838">
    <property type="entry name" value="Ketopantoate_reductase"/>
</dbReference>
<organism evidence="14 15">
    <name type="scientific">Bacillus salacetis</name>
    <dbReference type="NCBI Taxonomy" id="2315464"/>
    <lineage>
        <taxon>Bacteria</taxon>
        <taxon>Bacillati</taxon>
        <taxon>Bacillota</taxon>
        <taxon>Bacilli</taxon>
        <taxon>Bacillales</taxon>
        <taxon>Bacillaceae</taxon>
        <taxon>Bacillus</taxon>
    </lineage>
</organism>
<sequence length="305" mass="33785">MDGIEGMHMKVGIIGGGAIGLLFAANLGKMYDVTLYVKRTAQKDSINSKGITLCYQEQKEVTWIKAESEFTALSQNDLLIIAVKQYHLADITETIRKLPIDLPLLFLQNGIGHIELLNNLPHSNLYVGTVEHGALKVSESKVAHKGRGKTNIAIFKGSDGLPGKLSNECVDFPFVIMPDYEMMLLEKLAINAVINPLTAVLGVRNGKLIENDEFEYLARAVFEEICLLYPKLNEVISFNDIKAVAFNTRGNTSSMLADLQADRQTEIDAILGAVIARADQDQVPISFIRYLYKMVKGLDVERRKG</sequence>
<dbReference type="PANTHER" id="PTHR43765">
    <property type="entry name" value="2-DEHYDROPANTOATE 2-REDUCTASE-RELATED"/>
    <property type="match status" value="1"/>
</dbReference>
<dbReference type="GO" id="GO:0050661">
    <property type="term" value="F:NADP binding"/>
    <property type="evidence" value="ECO:0007669"/>
    <property type="project" value="TreeGrafter"/>
</dbReference>
<evidence type="ECO:0000313" key="15">
    <source>
        <dbReference type="Proteomes" id="UP000265801"/>
    </source>
</evidence>
<comment type="caution">
    <text evidence="14">The sequence shown here is derived from an EMBL/GenBank/DDBJ whole genome shotgun (WGS) entry which is preliminary data.</text>
</comment>
<dbReference type="Gene3D" id="3.40.50.720">
    <property type="entry name" value="NAD(P)-binding Rossmann-like Domain"/>
    <property type="match status" value="1"/>
</dbReference>
<dbReference type="InterPro" id="IPR008927">
    <property type="entry name" value="6-PGluconate_DH-like_C_sf"/>
</dbReference>
<evidence type="ECO:0000256" key="10">
    <source>
        <dbReference type="ARBA" id="ARBA00048793"/>
    </source>
</evidence>
<dbReference type="NCBIfam" id="TIGR00745">
    <property type="entry name" value="apbA_panE"/>
    <property type="match status" value="1"/>
</dbReference>
<feature type="domain" description="Ketopantoate reductase N-terminal" evidence="12">
    <location>
        <begin position="11"/>
        <end position="155"/>
    </location>
</feature>
<dbReference type="InterPro" id="IPR036291">
    <property type="entry name" value="NAD(P)-bd_dom_sf"/>
</dbReference>
<comment type="pathway">
    <text evidence="2 11">Cofactor biosynthesis; (R)-pantothenate biosynthesis; (R)-pantoate from 3-methyl-2-oxobutanoate: step 2/2.</text>
</comment>
<feature type="domain" description="Ketopantoate reductase C-terminal" evidence="13">
    <location>
        <begin position="183"/>
        <end position="298"/>
    </location>
</feature>
<dbReference type="Pfam" id="PF08546">
    <property type="entry name" value="ApbA_C"/>
    <property type="match status" value="1"/>
</dbReference>
<evidence type="ECO:0000256" key="9">
    <source>
        <dbReference type="ARBA" id="ARBA00032024"/>
    </source>
</evidence>
<proteinExistence type="inferred from homology"/>
<evidence type="ECO:0000256" key="2">
    <source>
        <dbReference type="ARBA" id="ARBA00004994"/>
    </source>
</evidence>
<evidence type="ECO:0000313" key="14">
    <source>
        <dbReference type="EMBL" id="RIW36310.1"/>
    </source>
</evidence>
<evidence type="ECO:0000256" key="7">
    <source>
        <dbReference type="ARBA" id="ARBA00022857"/>
    </source>
</evidence>
<accession>A0A3A1R603</accession>
<comment type="similarity">
    <text evidence="3 11">Belongs to the ketopantoate reductase family.</text>
</comment>
<reference evidence="14 15" key="1">
    <citation type="submission" date="2018-09" db="EMBL/GenBank/DDBJ databases">
        <title>Bacillus saliacetes sp. nov., isolated from Thai shrimp paste (Ka-pi).</title>
        <authorList>
            <person name="Daroonpunt R."/>
            <person name="Tanasupawat S."/>
            <person name="Yiamsombut S."/>
        </authorList>
    </citation>
    <scope>NUCLEOTIDE SEQUENCE [LARGE SCALE GENOMIC DNA]</scope>
    <source>
        <strain evidence="14 15">SKP7-4</strain>
    </source>
</reference>
<comment type="catalytic activity">
    <reaction evidence="10 11">
        <text>(R)-pantoate + NADP(+) = 2-dehydropantoate + NADPH + H(+)</text>
        <dbReference type="Rhea" id="RHEA:16233"/>
        <dbReference type="ChEBI" id="CHEBI:11561"/>
        <dbReference type="ChEBI" id="CHEBI:15378"/>
        <dbReference type="ChEBI" id="CHEBI:15980"/>
        <dbReference type="ChEBI" id="CHEBI:57783"/>
        <dbReference type="ChEBI" id="CHEBI:58349"/>
        <dbReference type="EC" id="1.1.1.169"/>
    </reaction>
</comment>
<evidence type="ECO:0000256" key="3">
    <source>
        <dbReference type="ARBA" id="ARBA00007870"/>
    </source>
</evidence>
<dbReference type="RefSeq" id="WP_119545865.1">
    <property type="nucleotide sequence ID" value="NZ_QXIR01000005.1"/>
</dbReference>
<dbReference type="Gene3D" id="1.10.1040.10">
    <property type="entry name" value="N-(1-d-carboxylethyl)-l-norvaline Dehydrogenase, domain 2"/>
    <property type="match status" value="1"/>
</dbReference>
<dbReference type="SUPFAM" id="SSF48179">
    <property type="entry name" value="6-phosphogluconate dehydrogenase C-terminal domain-like"/>
    <property type="match status" value="1"/>
</dbReference>
<evidence type="ECO:0000259" key="13">
    <source>
        <dbReference type="Pfam" id="PF08546"/>
    </source>
</evidence>
<evidence type="ECO:0000256" key="8">
    <source>
        <dbReference type="ARBA" id="ARBA00023002"/>
    </source>
</evidence>
<evidence type="ECO:0000256" key="5">
    <source>
        <dbReference type="ARBA" id="ARBA00019465"/>
    </source>
</evidence>
<keyword evidence="8 11" id="KW-0560">Oxidoreductase</keyword>
<dbReference type="InterPro" id="IPR003710">
    <property type="entry name" value="ApbA"/>
</dbReference>
<keyword evidence="15" id="KW-1185">Reference proteome</keyword>
<dbReference type="UniPathway" id="UPA00028">
    <property type="reaction ID" value="UER00004"/>
</dbReference>
<evidence type="ECO:0000259" key="12">
    <source>
        <dbReference type="Pfam" id="PF02558"/>
    </source>
</evidence>
<dbReference type="EMBL" id="QXIR01000005">
    <property type="protein sequence ID" value="RIW36310.1"/>
    <property type="molecule type" value="Genomic_DNA"/>
</dbReference>
<comment type="function">
    <text evidence="1 11">Catalyzes the NADPH-dependent reduction of ketopantoate into pantoic acid.</text>
</comment>
<dbReference type="InterPro" id="IPR013332">
    <property type="entry name" value="KPR_N"/>
</dbReference>
<dbReference type="GO" id="GO:0005737">
    <property type="term" value="C:cytoplasm"/>
    <property type="evidence" value="ECO:0007669"/>
    <property type="project" value="TreeGrafter"/>
</dbReference>
<evidence type="ECO:0000256" key="6">
    <source>
        <dbReference type="ARBA" id="ARBA00022655"/>
    </source>
</evidence>
<evidence type="ECO:0000256" key="11">
    <source>
        <dbReference type="RuleBase" id="RU362068"/>
    </source>
</evidence>
<dbReference type="InterPro" id="IPR013752">
    <property type="entry name" value="KPA_reductase"/>
</dbReference>
<dbReference type="OrthoDB" id="9800163at2"/>
<dbReference type="GO" id="GO:0015940">
    <property type="term" value="P:pantothenate biosynthetic process"/>
    <property type="evidence" value="ECO:0007669"/>
    <property type="project" value="UniProtKB-UniPathway"/>
</dbReference>
<dbReference type="EC" id="1.1.1.169" evidence="4 11"/>
<dbReference type="InterPro" id="IPR013328">
    <property type="entry name" value="6PGD_dom2"/>
</dbReference>
<keyword evidence="7 11" id="KW-0521">NADP</keyword>
<dbReference type="Pfam" id="PF02558">
    <property type="entry name" value="ApbA"/>
    <property type="match status" value="1"/>
</dbReference>
<evidence type="ECO:0000256" key="4">
    <source>
        <dbReference type="ARBA" id="ARBA00013014"/>
    </source>
</evidence>
<evidence type="ECO:0000256" key="1">
    <source>
        <dbReference type="ARBA" id="ARBA00002919"/>
    </source>
</evidence>